<feature type="region of interest" description="Disordered" evidence="3">
    <location>
        <begin position="373"/>
        <end position="418"/>
    </location>
</feature>
<keyword evidence="4" id="KW-0812">Transmembrane</keyword>
<feature type="compositionally biased region" description="Low complexity" evidence="3">
    <location>
        <begin position="405"/>
        <end position="415"/>
    </location>
</feature>
<dbReference type="Pfam" id="PF00106">
    <property type="entry name" value="adh_short"/>
    <property type="match status" value="1"/>
</dbReference>
<evidence type="ECO:0000256" key="2">
    <source>
        <dbReference type="ARBA" id="ARBA00023002"/>
    </source>
</evidence>
<evidence type="ECO:0000256" key="1">
    <source>
        <dbReference type="ARBA" id="ARBA00006484"/>
    </source>
</evidence>
<comment type="similarity">
    <text evidence="1">Belongs to the short-chain dehydrogenases/reductases (SDR) family.</text>
</comment>
<dbReference type="InterPro" id="IPR020904">
    <property type="entry name" value="Sc_DH/Rdtase_CS"/>
</dbReference>
<dbReference type="InterPro" id="IPR002347">
    <property type="entry name" value="SDR_fam"/>
</dbReference>
<dbReference type="PRINTS" id="PR00081">
    <property type="entry name" value="GDHRDH"/>
</dbReference>
<accession>A0A9W6URE9</accession>
<gene>
    <name evidence="5" type="ORF">Kpho01_54740</name>
</gene>
<dbReference type="InterPro" id="IPR036291">
    <property type="entry name" value="NAD(P)-bd_dom_sf"/>
</dbReference>
<dbReference type="Gene3D" id="3.40.50.720">
    <property type="entry name" value="NAD(P)-binding Rossmann-like Domain"/>
    <property type="match status" value="1"/>
</dbReference>
<dbReference type="Proteomes" id="UP001165143">
    <property type="component" value="Unassembled WGS sequence"/>
</dbReference>
<dbReference type="SUPFAM" id="SSF51735">
    <property type="entry name" value="NAD(P)-binding Rossmann-fold domains"/>
    <property type="match status" value="1"/>
</dbReference>
<keyword evidence="4" id="KW-1133">Transmembrane helix</keyword>
<dbReference type="PANTHER" id="PTHR44196:SF1">
    <property type="entry name" value="DEHYDROGENASE_REDUCTASE SDR FAMILY MEMBER 7B"/>
    <property type="match status" value="1"/>
</dbReference>
<evidence type="ECO:0008006" key="7">
    <source>
        <dbReference type="Google" id="ProtNLM"/>
    </source>
</evidence>
<feature type="transmembrane region" description="Helical" evidence="4">
    <location>
        <begin position="425"/>
        <end position="445"/>
    </location>
</feature>
<keyword evidence="2" id="KW-0560">Oxidoreductase</keyword>
<evidence type="ECO:0000313" key="6">
    <source>
        <dbReference type="Proteomes" id="UP001165143"/>
    </source>
</evidence>
<dbReference type="EMBL" id="BSRX01000038">
    <property type="protein sequence ID" value="GLW57463.1"/>
    <property type="molecule type" value="Genomic_DNA"/>
</dbReference>
<reference evidence="5" key="1">
    <citation type="submission" date="2023-02" db="EMBL/GenBank/DDBJ databases">
        <title>Kitasatospora phosalacinea NBRC 14362.</title>
        <authorList>
            <person name="Ichikawa N."/>
            <person name="Sato H."/>
            <person name="Tonouchi N."/>
        </authorList>
    </citation>
    <scope>NUCLEOTIDE SEQUENCE</scope>
    <source>
        <strain evidence="5">NBRC 14362</strain>
    </source>
</reference>
<protein>
    <recommendedName>
        <fullName evidence="7">Short-chain dehydrogenase</fullName>
    </recommendedName>
</protein>
<dbReference type="GO" id="GO:0016491">
    <property type="term" value="F:oxidoreductase activity"/>
    <property type="evidence" value="ECO:0007669"/>
    <property type="project" value="UniProtKB-KW"/>
</dbReference>
<sequence>MQFPGPSVERRGRLVRGLPPVRPVAVLQDRAPDQDAGGARTLLTAQEGEVVGPADHVCGRGQQHPQVGVVREVGGGGGSRGPRPGPDRAPTGPGTPGQAGLRYERPDTPQGMTTPTSRVVVITGASAGIGRACVGAFAARGDRLALIARGSAGLEAAAAEARKAGTRAVVIEADVSDPRAVEAAAERVERELGPIDVWVNDAFTSVFAPFSEISAEEFRRVTEVTYLGYVYATQAALRRMLPRDRGTLVHVGSALAYRGIPFQSAYSGAKHALQGWHEALRCELLATGTGVRTTMVQMPAVNTPQFDWVLSRLPERAQPVPPIYQPEVAARAVVHAADHPERREYWVGGSTVATLVANAVVPGLLDRYLARTGLDSQQTDQPRDGDDPANLWEPVDDREDRGARGRFSGSSSDRSPQLWATTHRGVVAGALAATAAAAAIGTYLGRRR</sequence>
<evidence type="ECO:0000313" key="5">
    <source>
        <dbReference type="EMBL" id="GLW57463.1"/>
    </source>
</evidence>
<keyword evidence="4" id="KW-0472">Membrane</keyword>
<dbReference type="NCBIfam" id="NF005495">
    <property type="entry name" value="PRK07109.1"/>
    <property type="match status" value="1"/>
</dbReference>
<dbReference type="GO" id="GO:0016020">
    <property type="term" value="C:membrane"/>
    <property type="evidence" value="ECO:0007669"/>
    <property type="project" value="TreeGrafter"/>
</dbReference>
<dbReference type="PANTHER" id="PTHR44196">
    <property type="entry name" value="DEHYDROGENASE/REDUCTASE SDR FAMILY MEMBER 7B"/>
    <property type="match status" value="1"/>
</dbReference>
<evidence type="ECO:0000256" key="4">
    <source>
        <dbReference type="SAM" id="Phobius"/>
    </source>
</evidence>
<evidence type="ECO:0000256" key="3">
    <source>
        <dbReference type="SAM" id="MobiDB-lite"/>
    </source>
</evidence>
<feature type="region of interest" description="Disordered" evidence="3">
    <location>
        <begin position="1"/>
        <end position="39"/>
    </location>
</feature>
<dbReference type="PROSITE" id="PS00061">
    <property type="entry name" value="ADH_SHORT"/>
    <property type="match status" value="1"/>
</dbReference>
<comment type="caution">
    <text evidence="5">The sequence shown here is derived from an EMBL/GenBank/DDBJ whole genome shotgun (WGS) entry which is preliminary data.</text>
</comment>
<name>A0A9W6URE9_9ACTN</name>
<organism evidence="5 6">
    <name type="scientific">Kitasatospora phosalacinea</name>
    <dbReference type="NCBI Taxonomy" id="2065"/>
    <lineage>
        <taxon>Bacteria</taxon>
        <taxon>Bacillati</taxon>
        <taxon>Actinomycetota</taxon>
        <taxon>Actinomycetes</taxon>
        <taxon>Kitasatosporales</taxon>
        <taxon>Streptomycetaceae</taxon>
        <taxon>Kitasatospora</taxon>
    </lineage>
</organism>
<proteinExistence type="inferred from homology"/>
<feature type="region of interest" description="Disordered" evidence="3">
    <location>
        <begin position="53"/>
        <end position="115"/>
    </location>
</feature>
<dbReference type="AlphaFoldDB" id="A0A9W6URE9"/>